<dbReference type="Proteomes" id="UP001249851">
    <property type="component" value="Unassembled WGS sequence"/>
</dbReference>
<comment type="caution">
    <text evidence="5">Lacks conserved residue(s) required for the propagation of feature annotation.</text>
</comment>
<evidence type="ECO:0000256" key="1">
    <source>
        <dbReference type="ARBA" id="ARBA00022603"/>
    </source>
</evidence>
<dbReference type="GO" id="GO:0000049">
    <property type="term" value="F:tRNA binding"/>
    <property type="evidence" value="ECO:0007669"/>
    <property type="project" value="TreeGrafter"/>
</dbReference>
<dbReference type="GO" id="GO:0016428">
    <property type="term" value="F:tRNA (cytidine-5-)-methyltransferase activity"/>
    <property type="evidence" value="ECO:0007669"/>
    <property type="project" value="TreeGrafter"/>
</dbReference>
<evidence type="ECO:0000313" key="8">
    <source>
        <dbReference type="EMBL" id="KAK2550403.1"/>
    </source>
</evidence>
<evidence type="ECO:0000256" key="4">
    <source>
        <dbReference type="ARBA" id="ARBA00022884"/>
    </source>
</evidence>
<feature type="binding site" evidence="5">
    <location>
        <begin position="319"/>
        <end position="325"/>
    </location>
    <ligand>
        <name>S-adenosyl-L-methionine</name>
        <dbReference type="ChEBI" id="CHEBI:59789"/>
    </ligand>
</feature>
<dbReference type="GO" id="GO:0030488">
    <property type="term" value="P:tRNA methylation"/>
    <property type="evidence" value="ECO:0007669"/>
    <property type="project" value="TreeGrafter"/>
</dbReference>
<feature type="binding site" evidence="5">
    <location>
        <position position="350"/>
    </location>
    <ligand>
        <name>S-adenosyl-L-methionine</name>
        <dbReference type="ChEBI" id="CHEBI:59789"/>
    </ligand>
</feature>
<dbReference type="PANTHER" id="PTHR22808:SF1">
    <property type="entry name" value="RNA CYTOSINE-C(5)-METHYLTRANSFERASE NSUN2-RELATED"/>
    <property type="match status" value="1"/>
</dbReference>
<feature type="binding site" evidence="5">
    <location>
        <position position="418"/>
    </location>
    <ligand>
        <name>S-adenosyl-L-methionine</name>
        <dbReference type="ChEBI" id="CHEBI:59789"/>
    </ligand>
</feature>
<feature type="domain" description="SAM-dependent MTase RsmB/NOP-type" evidence="7">
    <location>
        <begin position="229"/>
        <end position="426"/>
    </location>
</feature>
<comment type="similarity">
    <text evidence="5">Belongs to the class I-like SAM-binding methyltransferase superfamily. RsmB/NOP family.</text>
</comment>
<dbReference type="InterPro" id="IPR001678">
    <property type="entry name" value="MeTrfase_RsmB-F_NOP2_dom"/>
</dbReference>
<keyword evidence="4 5" id="KW-0694">RNA-binding</keyword>
<dbReference type="InterPro" id="IPR023267">
    <property type="entry name" value="RCMT"/>
</dbReference>
<dbReference type="Gene3D" id="3.40.50.150">
    <property type="entry name" value="Vaccinia Virus protein VP39"/>
    <property type="match status" value="1"/>
</dbReference>
<evidence type="ECO:0000256" key="5">
    <source>
        <dbReference type="PROSITE-ProRule" id="PRU01023"/>
    </source>
</evidence>
<evidence type="ECO:0000256" key="2">
    <source>
        <dbReference type="ARBA" id="ARBA00022679"/>
    </source>
</evidence>
<dbReference type="EMBL" id="JARQWQ010000111">
    <property type="protein sequence ID" value="KAK2550403.1"/>
    <property type="molecule type" value="Genomic_DNA"/>
</dbReference>
<accession>A0AAD9PWL3</accession>
<dbReference type="SUPFAM" id="SSF53335">
    <property type="entry name" value="S-adenosyl-L-methionine-dependent methyltransferases"/>
    <property type="match status" value="1"/>
</dbReference>
<dbReference type="GO" id="GO:0005634">
    <property type="term" value="C:nucleus"/>
    <property type="evidence" value="ECO:0007669"/>
    <property type="project" value="TreeGrafter"/>
</dbReference>
<evidence type="ECO:0000256" key="3">
    <source>
        <dbReference type="ARBA" id="ARBA00022691"/>
    </source>
</evidence>
<sequence>MTSFELSEVKFNFLAGKSSTASRTVNHLISDAPGYLLLMLKIQVDSTKQRRMVSAICSTILQIKERALSVEMRPCSLEKSLEFNRATALPMSISMRNSSSSMPRQRGRNKSHPKGQWVDVVRKSDLFEQYYKIQHILPEDEFPAFLEALQKELPSTIRITGTRSHAKELSIAMQRLFLTKLDTVEDEEGKTADPPKPLSWYPDELAWQINLTKRFIRKSSSMDRFHKFLVHETETDIENWMTSNMLKLNGDKSDIMVLNGPRRPRIELPPITICDESVFKSDSTSLLGIEGNISRQEAVSMIPPLLLDIKSGQKILDACAAPGSKTVQLIELLHGEESSGIPDGLVVANELQNKRCYMLVHQSKRLHSPCCLITNHDAAMFPSMFVKTWGWNAEEESFDLEKVDTSTWSKFISAKVLDKSCPNTNY</sequence>
<keyword evidence="9" id="KW-1185">Reference proteome</keyword>
<reference evidence="8" key="2">
    <citation type="journal article" date="2023" name="Science">
        <title>Genomic signatures of disease resistance in endangered staghorn corals.</title>
        <authorList>
            <person name="Vollmer S.V."/>
            <person name="Selwyn J.D."/>
            <person name="Despard B.A."/>
            <person name="Roesel C.L."/>
        </authorList>
    </citation>
    <scope>NUCLEOTIDE SEQUENCE</scope>
    <source>
        <strain evidence="8">K2</strain>
    </source>
</reference>
<dbReference type="InterPro" id="IPR029063">
    <property type="entry name" value="SAM-dependent_MTases_sf"/>
</dbReference>
<reference evidence="8" key="1">
    <citation type="journal article" date="2023" name="G3 (Bethesda)">
        <title>Whole genome assembly and annotation of the endangered Caribbean coral Acropora cervicornis.</title>
        <authorList>
            <person name="Selwyn J.D."/>
            <person name="Vollmer S.V."/>
        </authorList>
    </citation>
    <scope>NUCLEOTIDE SEQUENCE</scope>
    <source>
        <strain evidence="8">K2</strain>
    </source>
</reference>
<feature type="binding site" evidence="5">
    <location>
        <position position="377"/>
    </location>
    <ligand>
        <name>S-adenosyl-L-methionine</name>
        <dbReference type="ChEBI" id="CHEBI:59789"/>
    </ligand>
</feature>
<dbReference type="InterPro" id="IPR049560">
    <property type="entry name" value="MeTrfase_RsmB-F_NOP2_cat"/>
</dbReference>
<name>A0AAD9PWL3_ACRCE</name>
<dbReference type="AlphaFoldDB" id="A0AAD9PWL3"/>
<comment type="caution">
    <text evidence="8">The sequence shown here is derived from an EMBL/GenBank/DDBJ whole genome shotgun (WGS) entry which is preliminary data.</text>
</comment>
<dbReference type="Pfam" id="PF01189">
    <property type="entry name" value="Methyltr_RsmB-F"/>
    <property type="match status" value="1"/>
</dbReference>
<keyword evidence="3 5" id="KW-0949">S-adenosyl-L-methionine</keyword>
<protein>
    <submittedName>
        <fullName evidence="8">RNA cytosine-C(5)-methyltransferase NSUN2</fullName>
    </submittedName>
</protein>
<dbReference type="PANTHER" id="PTHR22808">
    <property type="entry name" value="NCL1 YEAST -RELATED NOL1/NOP2/FMU SUN DOMAIN-CONTAINING"/>
    <property type="match status" value="1"/>
</dbReference>
<feature type="region of interest" description="Disordered" evidence="6">
    <location>
        <begin position="95"/>
        <end position="114"/>
    </location>
</feature>
<evidence type="ECO:0000259" key="7">
    <source>
        <dbReference type="PROSITE" id="PS51686"/>
    </source>
</evidence>
<keyword evidence="2 5" id="KW-0808">Transferase</keyword>
<keyword evidence="1 5" id="KW-0489">Methyltransferase</keyword>
<proteinExistence type="inferred from homology"/>
<gene>
    <name evidence="8" type="ORF">P5673_028921</name>
</gene>
<organism evidence="8 9">
    <name type="scientific">Acropora cervicornis</name>
    <name type="common">Staghorn coral</name>
    <dbReference type="NCBI Taxonomy" id="6130"/>
    <lineage>
        <taxon>Eukaryota</taxon>
        <taxon>Metazoa</taxon>
        <taxon>Cnidaria</taxon>
        <taxon>Anthozoa</taxon>
        <taxon>Hexacorallia</taxon>
        <taxon>Scleractinia</taxon>
        <taxon>Astrocoeniina</taxon>
        <taxon>Acroporidae</taxon>
        <taxon>Acropora</taxon>
    </lineage>
</organism>
<evidence type="ECO:0000256" key="6">
    <source>
        <dbReference type="SAM" id="MobiDB-lite"/>
    </source>
</evidence>
<dbReference type="PROSITE" id="PS51686">
    <property type="entry name" value="SAM_MT_RSMB_NOP"/>
    <property type="match status" value="1"/>
</dbReference>
<dbReference type="GO" id="GO:0005737">
    <property type="term" value="C:cytoplasm"/>
    <property type="evidence" value="ECO:0007669"/>
    <property type="project" value="TreeGrafter"/>
</dbReference>
<evidence type="ECO:0000313" key="9">
    <source>
        <dbReference type="Proteomes" id="UP001249851"/>
    </source>
</evidence>